<evidence type="ECO:0000313" key="4">
    <source>
        <dbReference type="EMBL" id="GAA0723034.1"/>
    </source>
</evidence>
<reference evidence="5" key="1">
    <citation type="journal article" date="2019" name="Int. J. Syst. Evol. Microbiol.">
        <title>The Global Catalogue of Microorganisms (GCM) 10K type strain sequencing project: providing services to taxonomists for standard genome sequencing and annotation.</title>
        <authorList>
            <consortium name="The Broad Institute Genomics Platform"/>
            <consortium name="The Broad Institute Genome Sequencing Center for Infectious Disease"/>
            <person name="Wu L."/>
            <person name="Ma J."/>
        </authorList>
    </citation>
    <scope>NUCLEOTIDE SEQUENCE [LARGE SCALE GENOMIC DNA]</scope>
    <source>
        <strain evidence="5">JCM 15974</strain>
    </source>
</reference>
<dbReference type="PROSITE" id="PS50930">
    <property type="entry name" value="HTH_LYTTR"/>
    <property type="match status" value="1"/>
</dbReference>
<gene>
    <name evidence="4" type="ORF">GCM10009430_26080</name>
</gene>
<dbReference type="GO" id="GO:0003677">
    <property type="term" value="F:DNA binding"/>
    <property type="evidence" value="ECO:0007669"/>
    <property type="project" value="UniProtKB-KW"/>
</dbReference>
<dbReference type="InterPro" id="IPR046947">
    <property type="entry name" value="LytR-like"/>
</dbReference>
<feature type="domain" description="Response regulatory" evidence="2">
    <location>
        <begin position="7"/>
        <end position="118"/>
    </location>
</feature>
<dbReference type="InterPro" id="IPR011006">
    <property type="entry name" value="CheY-like_superfamily"/>
</dbReference>
<dbReference type="SUPFAM" id="SSF52172">
    <property type="entry name" value="CheY-like"/>
    <property type="match status" value="1"/>
</dbReference>
<evidence type="ECO:0000259" key="2">
    <source>
        <dbReference type="PROSITE" id="PS50110"/>
    </source>
</evidence>
<protein>
    <submittedName>
        <fullName evidence="4">LytTR family DNA-binding domain-containing protein</fullName>
    </submittedName>
</protein>
<dbReference type="SMART" id="SM00448">
    <property type="entry name" value="REC"/>
    <property type="match status" value="1"/>
</dbReference>
<proteinExistence type="predicted"/>
<keyword evidence="1" id="KW-0597">Phosphoprotein</keyword>
<dbReference type="InterPro" id="IPR001789">
    <property type="entry name" value="Sig_transdc_resp-reg_receiver"/>
</dbReference>
<dbReference type="PANTHER" id="PTHR37299">
    <property type="entry name" value="TRANSCRIPTIONAL REGULATOR-RELATED"/>
    <property type="match status" value="1"/>
</dbReference>
<dbReference type="RefSeq" id="WP_343912735.1">
    <property type="nucleotide sequence ID" value="NZ_BAAAGE010000002.1"/>
</dbReference>
<dbReference type="Pfam" id="PF00072">
    <property type="entry name" value="Response_reg"/>
    <property type="match status" value="1"/>
</dbReference>
<dbReference type="PANTHER" id="PTHR37299:SF1">
    <property type="entry name" value="STAGE 0 SPORULATION PROTEIN A HOMOLOG"/>
    <property type="match status" value="1"/>
</dbReference>
<dbReference type="PROSITE" id="PS50110">
    <property type="entry name" value="RESPONSE_REGULATORY"/>
    <property type="match status" value="1"/>
</dbReference>
<comment type="caution">
    <text evidence="4">The sequence shown here is derived from an EMBL/GenBank/DDBJ whole genome shotgun (WGS) entry which is preliminary data.</text>
</comment>
<dbReference type="SMART" id="SM00850">
    <property type="entry name" value="LytTR"/>
    <property type="match status" value="1"/>
</dbReference>
<dbReference type="Gene3D" id="3.40.50.2300">
    <property type="match status" value="1"/>
</dbReference>
<organism evidence="4 5">
    <name type="scientific">Aquimarina litoralis</name>
    <dbReference type="NCBI Taxonomy" id="584605"/>
    <lineage>
        <taxon>Bacteria</taxon>
        <taxon>Pseudomonadati</taxon>
        <taxon>Bacteroidota</taxon>
        <taxon>Flavobacteriia</taxon>
        <taxon>Flavobacteriales</taxon>
        <taxon>Flavobacteriaceae</taxon>
        <taxon>Aquimarina</taxon>
    </lineage>
</organism>
<evidence type="ECO:0000256" key="1">
    <source>
        <dbReference type="PROSITE-ProRule" id="PRU00169"/>
    </source>
</evidence>
<name>A0ABP3U2M6_9FLAO</name>
<dbReference type="Proteomes" id="UP001501758">
    <property type="component" value="Unassembled WGS sequence"/>
</dbReference>
<keyword evidence="4" id="KW-0238">DNA-binding</keyword>
<feature type="domain" description="HTH LytTR-type" evidence="3">
    <location>
        <begin position="145"/>
        <end position="235"/>
    </location>
</feature>
<dbReference type="InterPro" id="IPR007492">
    <property type="entry name" value="LytTR_DNA-bd_dom"/>
</dbReference>
<keyword evidence="5" id="KW-1185">Reference proteome</keyword>
<dbReference type="Gene3D" id="2.40.50.1020">
    <property type="entry name" value="LytTr DNA-binding domain"/>
    <property type="match status" value="1"/>
</dbReference>
<dbReference type="EMBL" id="BAAAGE010000002">
    <property type="protein sequence ID" value="GAA0723034.1"/>
    <property type="molecule type" value="Genomic_DNA"/>
</dbReference>
<evidence type="ECO:0000313" key="5">
    <source>
        <dbReference type="Proteomes" id="UP001501758"/>
    </source>
</evidence>
<sequence length="236" mass="27182">MKKPLIKCAVVDDSNMQRLAITQLIRKQPQLELVGEWSNAIEAKNGLLDVDTDVLFLDIEMPVLNGFNLLDYLEDKPHVVIVTGKSKYAHKAFDYNAIDFLKKPLKSSRFSITIDKLLQADNFHKKIEAEKNSPSVFIKSGLKEYKVYLQDILFISAMGDFAKIHLEKSTPLVVTGTMTYLESLLPKQYFFRVHRSFIVNLEKIERFTASYLEIKNEAIPISRQKKQELRDILKSN</sequence>
<dbReference type="Pfam" id="PF04397">
    <property type="entry name" value="LytTR"/>
    <property type="match status" value="1"/>
</dbReference>
<accession>A0ABP3U2M6</accession>
<feature type="modified residue" description="4-aspartylphosphate" evidence="1">
    <location>
        <position position="58"/>
    </location>
</feature>
<evidence type="ECO:0000259" key="3">
    <source>
        <dbReference type="PROSITE" id="PS50930"/>
    </source>
</evidence>